<feature type="signal peptide" evidence="1">
    <location>
        <begin position="1"/>
        <end position="17"/>
    </location>
</feature>
<evidence type="ECO:0000313" key="3">
    <source>
        <dbReference type="Proteomes" id="UP000054988"/>
    </source>
</evidence>
<proteinExistence type="predicted"/>
<keyword evidence="1" id="KW-0732">Signal</keyword>
<name>A0A0W0FDE0_MONRR</name>
<evidence type="ECO:0000256" key="1">
    <source>
        <dbReference type="SAM" id="SignalP"/>
    </source>
</evidence>
<dbReference type="EMBL" id="LATX01002090">
    <property type="protein sequence ID" value="KTB34345.1"/>
    <property type="molecule type" value="Genomic_DNA"/>
</dbReference>
<accession>A0A0W0FDE0</accession>
<feature type="chain" id="PRO_5006901677" evidence="1">
    <location>
        <begin position="18"/>
        <end position="118"/>
    </location>
</feature>
<dbReference type="AlphaFoldDB" id="A0A0W0FDE0"/>
<organism evidence="2 3">
    <name type="scientific">Moniliophthora roreri</name>
    <name type="common">Frosty pod rot fungus</name>
    <name type="synonym">Monilia roreri</name>
    <dbReference type="NCBI Taxonomy" id="221103"/>
    <lineage>
        <taxon>Eukaryota</taxon>
        <taxon>Fungi</taxon>
        <taxon>Dikarya</taxon>
        <taxon>Basidiomycota</taxon>
        <taxon>Agaricomycotina</taxon>
        <taxon>Agaricomycetes</taxon>
        <taxon>Agaricomycetidae</taxon>
        <taxon>Agaricales</taxon>
        <taxon>Marasmiineae</taxon>
        <taxon>Marasmiaceae</taxon>
        <taxon>Moniliophthora</taxon>
    </lineage>
</organism>
<evidence type="ECO:0000313" key="2">
    <source>
        <dbReference type="EMBL" id="KTB34345.1"/>
    </source>
</evidence>
<dbReference type="Proteomes" id="UP000054988">
    <property type="component" value="Unassembled WGS sequence"/>
</dbReference>
<comment type="caution">
    <text evidence="2">The sequence shown here is derived from an EMBL/GenBank/DDBJ whole genome shotgun (WGS) entry which is preliminary data.</text>
</comment>
<reference evidence="2 3" key="1">
    <citation type="submission" date="2015-12" db="EMBL/GenBank/DDBJ databases">
        <title>Draft genome sequence of Moniliophthora roreri, the causal agent of frosty pod rot of cacao.</title>
        <authorList>
            <person name="Aime M.C."/>
            <person name="Diaz-Valderrama J.R."/>
            <person name="Kijpornyongpan T."/>
            <person name="Phillips-Mora W."/>
        </authorList>
    </citation>
    <scope>NUCLEOTIDE SEQUENCE [LARGE SCALE GENOMIC DNA]</scope>
    <source>
        <strain evidence="2 3">MCA 2952</strain>
    </source>
</reference>
<protein>
    <submittedName>
        <fullName evidence="2">Uncharacterized protein</fullName>
    </submittedName>
</protein>
<sequence length="118" mass="13319">MPKTMLLVLMMANYVHGNVDYAPEAHAKHCQTGLEPPLRAPVPLLQHLGDILLRTDCHEENKITRFKDHLRFRQLLGVTTLCNGYVCIQLSSREKTVGQSTTRILTTCQTGKMFPDSI</sequence>
<gene>
    <name evidence="2" type="ORF">WG66_13083</name>
</gene>